<sequence>MEGRGGTRIVRGRETQHLLICLTTGGVSLRSSSPNSSRDHSWNGTSTFLSPISTQIHQPWRGPTNQRKITCPVLTPFSLPSPLKSSLHNFHLLKSTSKTKTHE</sequence>
<evidence type="ECO:0000313" key="3">
    <source>
        <dbReference type="Proteomes" id="UP000006727"/>
    </source>
</evidence>
<evidence type="ECO:0000313" key="2">
    <source>
        <dbReference type="EnsemblPlants" id="Pp3c26_10747V3.1"/>
    </source>
</evidence>
<proteinExistence type="predicted"/>
<gene>
    <name evidence="1" type="ORF">PHYPA_030478</name>
</gene>
<dbReference type="EnsemblPlants" id="Pp3c26_10747V3.1">
    <property type="protein sequence ID" value="Pp3c26_10747V3.1"/>
    <property type="gene ID" value="Pp3c26_10747"/>
</dbReference>
<reference evidence="1 3" key="1">
    <citation type="journal article" date="2008" name="Science">
        <title>The Physcomitrella genome reveals evolutionary insights into the conquest of land by plants.</title>
        <authorList>
            <person name="Rensing S."/>
            <person name="Lang D."/>
            <person name="Zimmer A."/>
            <person name="Terry A."/>
            <person name="Salamov A."/>
            <person name="Shapiro H."/>
            <person name="Nishiyama T."/>
            <person name="Perroud P.-F."/>
            <person name="Lindquist E."/>
            <person name="Kamisugi Y."/>
            <person name="Tanahashi T."/>
            <person name="Sakakibara K."/>
            <person name="Fujita T."/>
            <person name="Oishi K."/>
            <person name="Shin-I T."/>
            <person name="Kuroki Y."/>
            <person name="Toyoda A."/>
            <person name="Suzuki Y."/>
            <person name="Hashimoto A."/>
            <person name="Yamaguchi K."/>
            <person name="Sugano A."/>
            <person name="Kohara Y."/>
            <person name="Fujiyama A."/>
            <person name="Anterola A."/>
            <person name="Aoki S."/>
            <person name="Ashton N."/>
            <person name="Barbazuk W.B."/>
            <person name="Barker E."/>
            <person name="Bennetzen J."/>
            <person name="Bezanilla M."/>
            <person name="Blankenship R."/>
            <person name="Cho S.H."/>
            <person name="Dutcher S."/>
            <person name="Estelle M."/>
            <person name="Fawcett J.A."/>
            <person name="Gundlach H."/>
            <person name="Hanada K."/>
            <person name="Heyl A."/>
            <person name="Hicks K.A."/>
            <person name="Hugh J."/>
            <person name="Lohr M."/>
            <person name="Mayer K."/>
            <person name="Melkozernov A."/>
            <person name="Murata T."/>
            <person name="Nelson D."/>
            <person name="Pils B."/>
            <person name="Prigge M."/>
            <person name="Reiss B."/>
            <person name="Renner T."/>
            <person name="Rombauts S."/>
            <person name="Rushton P."/>
            <person name="Sanderfoot A."/>
            <person name="Schween G."/>
            <person name="Shiu S.-H."/>
            <person name="Stueber K."/>
            <person name="Theodoulou F.L."/>
            <person name="Tu H."/>
            <person name="Van de Peer Y."/>
            <person name="Verrier P.J."/>
            <person name="Waters E."/>
            <person name="Wood A."/>
            <person name="Yang L."/>
            <person name="Cove D."/>
            <person name="Cuming A."/>
            <person name="Hasebe M."/>
            <person name="Lucas S."/>
            <person name="Mishler D.B."/>
            <person name="Reski R."/>
            <person name="Grigoriev I."/>
            <person name="Quatrano R.S."/>
            <person name="Boore J.L."/>
        </authorList>
    </citation>
    <scope>NUCLEOTIDE SEQUENCE [LARGE SCALE GENOMIC DNA]</scope>
    <source>
        <strain evidence="2 3">cv. Gransden 2004</strain>
    </source>
</reference>
<accession>A0A2K1ICK1</accession>
<name>A0A2K1ICK1_PHYPA</name>
<dbReference type="AlphaFoldDB" id="A0A2K1ICK1"/>
<reference evidence="1 3" key="2">
    <citation type="journal article" date="2018" name="Plant J.">
        <title>The Physcomitrella patens chromosome-scale assembly reveals moss genome structure and evolution.</title>
        <authorList>
            <person name="Lang D."/>
            <person name="Ullrich K.K."/>
            <person name="Murat F."/>
            <person name="Fuchs J."/>
            <person name="Jenkins J."/>
            <person name="Haas F.B."/>
            <person name="Piednoel M."/>
            <person name="Gundlach H."/>
            <person name="Van Bel M."/>
            <person name="Meyberg R."/>
            <person name="Vives C."/>
            <person name="Morata J."/>
            <person name="Symeonidi A."/>
            <person name="Hiss M."/>
            <person name="Muchero W."/>
            <person name="Kamisugi Y."/>
            <person name="Saleh O."/>
            <person name="Blanc G."/>
            <person name="Decker E.L."/>
            <person name="van Gessel N."/>
            <person name="Grimwood J."/>
            <person name="Hayes R.D."/>
            <person name="Graham S.W."/>
            <person name="Gunter L.E."/>
            <person name="McDaniel S.F."/>
            <person name="Hoernstein S.N.W."/>
            <person name="Larsson A."/>
            <person name="Li F.W."/>
            <person name="Perroud P.F."/>
            <person name="Phillips J."/>
            <person name="Ranjan P."/>
            <person name="Rokshar D.S."/>
            <person name="Rothfels C.J."/>
            <person name="Schneider L."/>
            <person name="Shu S."/>
            <person name="Stevenson D.W."/>
            <person name="Thummler F."/>
            <person name="Tillich M."/>
            <person name="Villarreal Aguilar J.C."/>
            <person name="Widiez T."/>
            <person name="Wong G.K."/>
            <person name="Wymore A."/>
            <person name="Zhang Y."/>
            <person name="Zimmer A.D."/>
            <person name="Quatrano R.S."/>
            <person name="Mayer K.F.X."/>
            <person name="Goodstein D."/>
            <person name="Casacuberta J.M."/>
            <person name="Vandepoele K."/>
            <person name="Reski R."/>
            <person name="Cuming A.C."/>
            <person name="Tuskan G.A."/>
            <person name="Maumus F."/>
            <person name="Salse J."/>
            <person name="Schmutz J."/>
            <person name="Rensing S.A."/>
        </authorList>
    </citation>
    <scope>NUCLEOTIDE SEQUENCE [LARGE SCALE GENOMIC DNA]</scope>
    <source>
        <strain evidence="2 3">cv. Gransden 2004</strain>
    </source>
</reference>
<dbReference type="Proteomes" id="UP000006727">
    <property type="component" value="Chromosome 26"/>
</dbReference>
<keyword evidence="3" id="KW-1185">Reference proteome</keyword>
<reference evidence="2" key="3">
    <citation type="submission" date="2020-12" db="UniProtKB">
        <authorList>
            <consortium name="EnsemblPlants"/>
        </authorList>
    </citation>
    <scope>IDENTIFICATION</scope>
</reference>
<evidence type="ECO:0000313" key="1">
    <source>
        <dbReference type="EMBL" id="PNR26997.1"/>
    </source>
</evidence>
<dbReference type="EMBL" id="ABEU02000026">
    <property type="protein sequence ID" value="PNR26997.1"/>
    <property type="molecule type" value="Genomic_DNA"/>
</dbReference>
<protein>
    <submittedName>
        <fullName evidence="1 2">Uncharacterized protein</fullName>
    </submittedName>
</protein>
<dbReference type="Gramene" id="Pp3c26_10747V3.1">
    <property type="protein sequence ID" value="Pp3c26_10747V3.1"/>
    <property type="gene ID" value="Pp3c26_10747"/>
</dbReference>
<dbReference type="InParanoid" id="A0A2K1ICK1"/>
<organism evidence="1">
    <name type="scientific">Physcomitrium patens</name>
    <name type="common">Spreading-leaved earth moss</name>
    <name type="synonym">Physcomitrella patens</name>
    <dbReference type="NCBI Taxonomy" id="3218"/>
    <lineage>
        <taxon>Eukaryota</taxon>
        <taxon>Viridiplantae</taxon>
        <taxon>Streptophyta</taxon>
        <taxon>Embryophyta</taxon>
        <taxon>Bryophyta</taxon>
        <taxon>Bryophytina</taxon>
        <taxon>Bryopsida</taxon>
        <taxon>Funariidae</taxon>
        <taxon>Funariales</taxon>
        <taxon>Funariaceae</taxon>
        <taxon>Physcomitrium</taxon>
    </lineage>
</organism>